<dbReference type="EMBL" id="JBHTAP010000001">
    <property type="protein sequence ID" value="MFC7235939.1"/>
    <property type="molecule type" value="Genomic_DNA"/>
</dbReference>
<dbReference type="RefSeq" id="WP_276234083.1">
    <property type="nucleotide sequence ID" value="NZ_CP119802.1"/>
</dbReference>
<keyword evidence="5" id="KW-1185">Reference proteome</keyword>
<proteinExistence type="predicted"/>
<dbReference type="PANTHER" id="PTHR40065:SF3">
    <property type="entry name" value="RNA-BINDING PROTEIN YHBY"/>
    <property type="match status" value="1"/>
</dbReference>
<dbReference type="InterPro" id="IPR051925">
    <property type="entry name" value="RNA-binding_domain"/>
</dbReference>
<dbReference type="PANTHER" id="PTHR40065">
    <property type="entry name" value="RNA-BINDING PROTEIN YHBY"/>
    <property type="match status" value="1"/>
</dbReference>
<dbReference type="InterPro" id="IPR035920">
    <property type="entry name" value="YhbY-like_sf"/>
</dbReference>
<dbReference type="Gene3D" id="3.30.110.60">
    <property type="entry name" value="YhbY-like"/>
    <property type="match status" value="1"/>
</dbReference>
<dbReference type="SUPFAM" id="SSF75471">
    <property type="entry name" value="YhbY-like"/>
    <property type="match status" value="1"/>
</dbReference>
<sequence length="80" mass="8830">MTDDLRARAHDVDATLRIGKAGIESAADELRTQLKERELVKVKFLRSARGGTTTEELAEDLADLVNAELVETRGHTAVFH</sequence>
<evidence type="ECO:0000259" key="3">
    <source>
        <dbReference type="PROSITE" id="PS51295"/>
    </source>
</evidence>
<accession>A0ABD5ZQV6</accession>
<evidence type="ECO:0000313" key="4">
    <source>
        <dbReference type="EMBL" id="MFC7235939.1"/>
    </source>
</evidence>
<dbReference type="InterPro" id="IPR001890">
    <property type="entry name" value="RNA-binding_CRM"/>
</dbReference>
<dbReference type="AlphaFoldDB" id="A0ABD5ZQV6"/>
<evidence type="ECO:0000256" key="1">
    <source>
        <dbReference type="ARBA" id="ARBA00022884"/>
    </source>
</evidence>
<dbReference type="SMART" id="SM01103">
    <property type="entry name" value="CRS1_YhbY"/>
    <property type="match status" value="1"/>
</dbReference>
<feature type="domain" description="CRM" evidence="3">
    <location>
        <begin position="1"/>
        <end position="80"/>
    </location>
</feature>
<organism evidence="4 5">
    <name type="scientific">Halosegnis marinus</name>
    <dbReference type="NCBI Taxonomy" id="3034023"/>
    <lineage>
        <taxon>Archaea</taxon>
        <taxon>Methanobacteriati</taxon>
        <taxon>Methanobacteriota</taxon>
        <taxon>Stenosarchaea group</taxon>
        <taxon>Halobacteria</taxon>
        <taxon>Halobacteriales</taxon>
        <taxon>Natronomonadaceae</taxon>
        <taxon>Halosegnis</taxon>
    </lineage>
</organism>
<gene>
    <name evidence="4" type="ORF">ACFQJ4_11485</name>
</gene>
<keyword evidence="1 2" id="KW-0694">RNA-binding</keyword>
<name>A0ABD5ZQV6_9EURY</name>
<evidence type="ECO:0000256" key="2">
    <source>
        <dbReference type="PROSITE-ProRule" id="PRU00626"/>
    </source>
</evidence>
<dbReference type="GeneID" id="79267640"/>
<dbReference type="Proteomes" id="UP001596398">
    <property type="component" value="Unassembled WGS sequence"/>
</dbReference>
<reference evidence="4 5" key="1">
    <citation type="journal article" date="2019" name="Int. J. Syst. Evol. Microbiol.">
        <title>The Global Catalogue of Microorganisms (GCM) 10K type strain sequencing project: providing services to taxonomists for standard genome sequencing and annotation.</title>
        <authorList>
            <consortium name="The Broad Institute Genomics Platform"/>
            <consortium name="The Broad Institute Genome Sequencing Center for Infectious Disease"/>
            <person name="Wu L."/>
            <person name="Ma J."/>
        </authorList>
    </citation>
    <scope>NUCLEOTIDE SEQUENCE [LARGE SCALE GENOMIC DNA]</scope>
    <source>
        <strain evidence="4 5">DT85</strain>
    </source>
</reference>
<dbReference type="PROSITE" id="PS51295">
    <property type="entry name" value="CRM"/>
    <property type="match status" value="1"/>
</dbReference>
<evidence type="ECO:0000313" key="5">
    <source>
        <dbReference type="Proteomes" id="UP001596398"/>
    </source>
</evidence>
<comment type="caution">
    <text evidence="4">The sequence shown here is derived from an EMBL/GenBank/DDBJ whole genome shotgun (WGS) entry which is preliminary data.</text>
</comment>
<dbReference type="GO" id="GO:0003723">
    <property type="term" value="F:RNA binding"/>
    <property type="evidence" value="ECO:0007669"/>
    <property type="project" value="UniProtKB-UniRule"/>
</dbReference>
<dbReference type="Pfam" id="PF01985">
    <property type="entry name" value="CRS1_YhbY"/>
    <property type="match status" value="1"/>
</dbReference>
<protein>
    <submittedName>
        <fullName evidence="4">YhbY family RNA-binding protein</fullName>
    </submittedName>
</protein>